<dbReference type="EMBL" id="BAABFN010000022">
    <property type="protein sequence ID" value="GAA4318947.1"/>
    <property type="molecule type" value="Genomic_DNA"/>
</dbReference>
<keyword evidence="2" id="KW-0812">Transmembrane</keyword>
<feature type="region of interest" description="Disordered" evidence="1">
    <location>
        <begin position="81"/>
        <end position="105"/>
    </location>
</feature>
<accession>A0ABP8G871</accession>
<feature type="transmembrane region" description="Helical" evidence="2">
    <location>
        <begin position="7"/>
        <end position="25"/>
    </location>
</feature>
<evidence type="ECO:0000256" key="1">
    <source>
        <dbReference type="SAM" id="MobiDB-lite"/>
    </source>
</evidence>
<evidence type="ECO:0000256" key="2">
    <source>
        <dbReference type="SAM" id="Phobius"/>
    </source>
</evidence>
<proteinExistence type="predicted"/>
<reference evidence="4" key="1">
    <citation type="journal article" date="2019" name="Int. J. Syst. Evol. Microbiol.">
        <title>The Global Catalogue of Microorganisms (GCM) 10K type strain sequencing project: providing services to taxonomists for standard genome sequencing and annotation.</title>
        <authorList>
            <consortium name="The Broad Institute Genomics Platform"/>
            <consortium name="The Broad Institute Genome Sequencing Center for Infectious Disease"/>
            <person name="Wu L."/>
            <person name="Ma J."/>
        </authorList>
    </citation>
    <scope>NUCLEOTIDE SEQUENCE [LARGE SCALE GENOMIC DNA]</scope>
    <source>
        <strain evidence="4">JCM 17664</strain>
    </source>
</reference>
<name>A0ABP8G871_9BACT</name>
<evidence type="ECO:0000313" key="3">
    <source>
        <dbReference type="EMBL" id="GAA4318947.1"/>
    </source>
</evidence>
<dbReference type="Proteomes" id="UP001501207">
    <property type="component" value="Unassembled WGS sequence"/>
</dbReference>
<keyword evidence="4" id="KW-1185">Reference proteome</keyword>
<protein>
    <submittedName>
        <fullName evidence="3">Uncharacterized protein</fullName>
    </submittedName>
</protein>
<gene>
    <name evidence="3" type="ORF">GCM10023143_32060</name>
</gene>
<organism evidence="3 4">
    <name type="scientific">Compostibacter hankyongensis</name>
    <dbReference type="NCBI Taxonomy" id="1007089"/>
    <lineage>
        <taxon>Bacteria</taxon>
        <taxon>Pseudomonadati</taxon>
        <taxon>Bacteroidota</taxon>
        <taxon>Chitinophagia</taxon>
        <taxon>Chitinophagales</taxon>
        <taxon>Chitinophagaceae</taxon>
        <taxon>Compostibacter</taxon>
    </lineage>
</organism>
<evidence type="ECO:0000313" key="4">
    <source>
        <dbReference type="Proteomes" id="UP001501207"/>
    </source>
</evidence>
<sequence>MAFVLLIILRVLFIACMVFIIGYVFGSFSKKPALRTITRVATILVILIYIGMNIFVMRGIRGNGYGWCHRGYPAERHWRHDGFPEHRQGPPAAYPGTDSTARPTR</sequence>
<keyword evidence="2" id="KW-0472">Membrane</keyword>
<dbReference type="RefSeq" id="WP_344981246.1">
    <property type="nucleotide sequence ID" value="NZ_BAABFN010000022.1"/>
</dbReference>
<comment type="caution">
    <text evidence="3">The sequence shown here is derived from an EMBL/GenBank/DDBJ whole genome shotgun (WGS) entry which is preliminary data.</text>
</comment>
<keyword evidence="2" id="KW-1133">Transmembrane helix</keyword>
<feature type="transmembrane region" description="Helical" evidence="2">
    <location>
        <begin position="37"/>
        <end position="56"/>
    </location>
</feature>